<sequence>MATRMRSCVRCLVNLVLPFLFFASLLYLSTRQPLLDVAVRQEVAPGRLRVFVDRAAKNASVTTVAAAQVSDIAAVATEGADGNVLTDAPPASGDANVKASAIAAIATEDGEAKVVTDAPPASAAAEPKGSGSDIAATASTAVSNTNGDADTIVFDFRAYVFVYKSGRVHLFHATETVPPGVDALTGVASTDVAGASGVGTRLYLPPKNRREGRRGKKKTKKKLPVGVVAVSVDYHLAPEHPLPAAYHDAWAALRWLASNCISGPDALLADHGDATRIFLAGDSAGGNIAHNLAVRAGAEPPLPGGAAIAGVVLLTPYFWGKDPVGTKPAEQWVRNGLEQTWALVYPLEALGA</sequence>
<feature type="domain" description="Alpha/beta hydrolase fold-3" evidence="2">
    <location>
        <begin position="226"/>
        <end position="323"/>
    </location>
</feature>
<dbReference type="InterPro" id="IPR013094">
    <property type="entry name" value="AB_hydrolase_3"/>
</dbReference>
<evidence type="ECO:0000256" key="1">
    <source>
        <dbReference type="PROSITE-ProRule" id="PRU10038"/>
    </source>
</evidence>
<dbReference type="InterPro" id="IPR050466">
    <property type="entry name" value="Carboxylest/Gibb_receptor"/>
</dbReference>
<reference evidence="3" key="1">
    <citation type="submission" date="2020-10" db="EMBL/GenBank/DDBJ databases">
        <authorList>
            <person name="Han B."/>
            <person name="Lu T."/>
            <person name="Zhao Q."/>
            <person name="Huang X."/>
            <person name="Zhao Y."/>
        </authorList>
    </citation>
    <scope>NUCLEOTIDE SEQUENCE</scope>
</reference>
<gene>
    <name evidence="3" type="ORF">NCGR_LOCUS63928</name>
</gene>
<evidence type="ECO:0000259" key="2">
    <source>
        <dbReference type="Pfam" id="PF07859"/>
    </source>
</evidence>
<proteinExistence type="predicted"/>
<dbReference type="Gene3D" id="3.40.50.1820">
    <property type="entry name" value="alpha/beta hydrolase"/>
    <property type="match status" value="1"/>
</dbReference>
<evidence type="ECO:0000313" key="3">
    <source>
        <dbReference type="EMBL" id="CAD6339830.1"/>
    </source>
</evidence>
<keyword evidence="4" id="KW-1185">Reference proteome</keyword>
<accession>A0A811SGP5</accession>
<dbReference type="InterPro" id="IPR033140">
    <property type="entry name" value="Lipase_GDXG_put_SER_AS"/>
</dbReference>
<dbReference type="SUPFAM" id="SSF53474">
    <property type="entry name" value="alpha/beta-Hydrolases"/>
    <property type="match status" value="1"/>
</dbReference>
<dbReference type="EMBL" id="CAJGYO010000019">
    <property type="protein sequence ID" value="CAD6339830.1"/>
    <property type="molecule type" value="Genomic_DNA"/>
</dbReference>
<dbReference type="GO" id="GO:0016787">
    <property type="term" value="F:hydrolase activity"/>
    <property type="evidence" value="ECO:0007669"/>
    <property type="project" value="InterPro"/>
</dbReference>
<name>A0A811SGP5_9POAL</name>
<dbReference type="OrthoDB" id="408631at2759"/>
<dbReference type="AlphaFoldDB" id="A0A811SGP5"/>
<organism evidence="3 4">
    <name type="scientific">Miscanthus lutarioriparius</name>
    <dbReference type="NCBI Taxonomy" id="422564"/>
    <lineage>
        <taxon>Eukaryota</taxon>
        <taxon>Viridiplantae</taxon>
        <taxon>Streptophyta</taxon>
        <taxon>Embryophyta</taxon>
        <taxon>Tracheophyta</taxon>
        <taxon>Spermatophyta</taxon>
        <taxon>Magnoliopsida</taxon>
        <taxon>Liliopsida</taxon>
        <taxon>Poales</taxon>
        <taxon>Poaceae</taxon>
        <taxon>PACMAD clade</taxon>
        <taxon>Panicoideae</taxon>
        <taxon>Andropogonodae</taxon>
        <taxon>Andropogoneae</taxon>
        <taxon>Saccharinae</taxon>
        <taxon>Miscanthus</taxon>
    </lineage>
</organism>
<dbReference type="InterPro" id="IPR029058">
    <property type="entry name" value="AB_hydrolase_fold"/>
</dbReference>
<feature type="active site" evidence="1">
    <location>
        <position position="283"/>
    </location>
</feature>
<dbReference type="PANTHER" id="PTHR23024:SF610">
    <property type="entry name" value="ALPHA_BETA HYDROLASE FOLD-3 DOMAIN-CONTAINING PROTEIN"/>
    <property type="match status" value="1"/>
</dbReference>
<dbReference type="PROSITE" id="PS01174">
    <property type="entry name" value="LIPASE_GDXG_SER"/>
    <property type="match status" value="1"/>
</dbReference>
<protein>
    <recommendedName>
        <fullName evidence="2">Alpha/beta hydrolase fold-3 domain-containing protein</fullName>
    </recommendedName>
</protein>
<dbReference type="Proteomes" id="UP000604825">
    <property type="component" value="Unassembled WGS sequence"/>
</dbReference>
<dbReference type="Pfam" id="PF07859">
    <property type="entry name" value="Abhydrolase_3"/>
    <property type="match status" value="1"/>
</dbReference>
<comment type="caution">
    <text evidence="3">The sequence shown here is derived from an EMBL/GenBank/DDBJ whole genome shotgun (WGS) entry which is preliminary data.</text>
</comment>
<evidence type="ECO:0000313" key="4">
    <source>
        <dbReference type="Proteomes" id="UP000604825"/>
    </source>
</evidence>
<dbReference type="PANTHER" id="PTHR23024">
    <property type="entry name" value="ARYLACETAMIDE DEACETYLASE"/>
    <property type="match status" value="1"/>
</dbReference>